<dbReference type="InterPro" id="IPR011004">
    <property type="entry name" value="Trimer_LpxA-like_sf"/>
</dbReference>
<evidence type="ECO:0000313" key="7">
    <source>
        <dbReference type="EMBL" id="MDT8758451.1"/>
    </source>
</evidence>
<keyword evidence="4" id="KW-0808">Transferase</keyword>
<keyword evidence="3" id="KW-0028">Amino-acid biosynthesis</keyword>
<evidence type="ECO:0000256" key="5">
    <source>
        <dbReference type="ARBA" id="ARBA00023315"/>
    </source>
</evidence>
<dbReference type="CDD" id="cd03354">
    <property type="entry name" value="LbH_SAT"/>
    <property type="match status" value="1"/>
</dbReference>
<comment type="catalytic activity">
    <reaction evidence="6">
        <text>L-serine + acetyl-CoA = O-acetyl-L-serine + CoA</text>
        <dbReference type="Rhea" id="RHEA:24560"/>
        <dbReference type="ChEBI" id="CHEBI:33384"/>
        <dbReference type="ChEBI" id="CHEBI:57287"/>
        <dbReference type="ChEBI" id="CHEBI:57288"/>
        <dbReference type="ChEBI" id="CHEBI:58340"/>
        <dbReference type="EC" id="2.3.1.30"/>
    </reaction>
</comment>
<dbReference type="SUPFAM" id="SSF51161">
    <property type="entry name" value="Trimeric LpxA-like enzymes"/>
    <property type="match status" value="1"/>
</dbReference>
<reference evidence="7" key="1">
    <citation type="submission" date="2022-04" db="EMBL/GenBank/DDBJ databases">
        <title>Tomato heritable bacteria conferring resistance against bacterial wilt.</title>
        <authorList>
            <person name="Yin J."/>
        </authorList>
    </citation>
    <scope>NUCLEOTIDE SEQUENCE</scope>
    <source>
        <strain evidence="7">Cra20</strain>
    </source>
</reference>
<dbReference type="InterPro" id="IPR045304">
    <property type="entry name" value="LbH_SAT"/>
</dbReference>
<dbReference type="EMBL" id="JALMLT010000001">
    <property type="protein sequence ID" value="MDT8758451.1"/>
    <property type="molecule type" value="Genomic_DNA"/>
</dbReference>
<dbReference type="InterPro" id="IPR001451">
    <property type="entry name" value="Hexapep"/>
</dbReference>
<evidence type="ECO:0000256" key="2">
    <source>
        <dbReference type="ARBA" id="ARBA00013266"/>
    </source>
</evidence>
<dbReference type="NCBIfam" id="NF041874">
    <property type="entry name" value="EPS_EpsC"/>
    <property type="match status" value="1"/>
</dbReference>
<gene>
    <name evidence="7" type="ORF">MZO42_07060</name>
</gene>
<dbReference type="InterPro" id="IPR053376">
    <property type="entry name" value="Serine_acetyltransferase"/>
</dbReference>
<name>A0ABU3N2F5_9SPHN</name>
<evidence type="ECO:0000256" key="4">
    <source>
        <dbReference type="ARBA" id="ARBA00022679"/>
    </source>
</evidence>
<dbReference type="Gene3D" id="2.160.10.10">
    <property type="entry name" value="Hexapeptide repeat proteins"/>
    <property type="match status" value="1"/>
</dbReference>
<evidence type="ECO:0000256" key="3">
    <source>
        <dbReference type="ARBA" id="ARBA00022605"/>
    </source>
</evidence>
<evidence type="ECO:0000256" key="1">
    <source>
        <dbReference type="ARBA" id="ARBA00007274"/>
    </source>
</evidence>
<dbReference type="InterPro" id="IPR042122">
    <property type="entry name" value="Ser_AcTrfase_N_sf"/>
</dbReference>
<evidence type="ECO:0000256" key="6">
    <source>
        <dbReference type="ARBA" id="ARBA00049486"/>
    </source>
</evidence>
<protein>
    <recommendedName>
        <fullName evidence="2">serine O-acetyltransferase</fullName>
        <ecNumber evidence="2">2.3.1.30</ecNumber>
    </recommendedName>
</protein>
<dbReference type="Pfam" id="PF00132">
    <property type="entry name" value="Hexapep"/>
    <property type="match status" value="1"/>
</dbReference>
<keyword evidence="5" id="KW-0012">Acyltransferase</keyword>
<dbReference type="Gene3D" id="1.10.3130.10">
    <property type="entry name" value="serine acetyltransferase, domain 1"/>
    <property type="match status" value="1"/>
</dbReference>
<accession>A0ABU3N2F5</accession>
<proteinExistence type="inferred from homology"/>
<organism evidence="7">
    <name type="scientific">Sphingomonas psychrotolerans</name>
    <dbReference type="NCBI Taxonomy" id="1327635"/>
    <lineage>
        <taxon>Bacteria</taxon>
        <taxon>Pseudomonadati</taxon>
        <taxon>Pseudomonadota</taxon>
        <taxon>Alphaproteobacteria</taxon>
        <taxon>Sphingomonadales</taxon>
        <taxon>Sphingomonadaceae</taxon>
        <taxon>Sphingomonas</taxon>
    </lineage>
</organism>
<comment type="similarity">
    <text evidence="1">Belongs to the transferase hexapeptide repeat family.</text>
</comment>
<dbReference type="PANTHER" id="PTHR42811">
    <property type="entry name" value="SERINE ACETYLTRANSFERASE"/>
    <property type="match status" value="1"/>
</dbReference>
<comment type="caution">
    <text evidence="7">The sequence shown here is derived from an EMBL/GenBank/DDBJ whole genome shotgun (WGS) entry which is preliminary data.</text>
</comment>
<sequence length="319" mass="33691">MAGAAPSSPFAGEIAQAVSGLNAARAAWREHQAGRHAVAHFPSPERLAEALHHLSAALFPVRLGGFRGGPAREDDFVAEALDRALSILREQVAGELGYWGAWCDQPFDTDQPDLIVRLFTATLPEIRLLIDSDVEAAFVGDPAARTADEILVSYPGAHAVLHHRIAHQLFQLGAPIVARAIAELANARTGIDIHPGATIGPRFFIDHGTGVVIGETAIIGRNVRLYQHVTLGARAPLGLSRVGPRDRFARHPIVEDDVTIYAGATILGRVTIGRGATIGGNVWLLRDVPPGSVVVQPEARLLDSVAGSAVAAELGLDAA</sequence>
<dbReference type="EC" id="2.3.1.30" evidence="2"/>